<reference evidence="3 4" key="1">
    <citation type="submission" date="2018-09" db="EMBL/GenBank/DDBJ databases">
        <title>Marinorhizobium profundi gen. nov., sp. nov., isolated from a deep-sea sediment sample from the New Britain Trench and proposal of Marinorhizobiaceae fam. nov. in the order Rhizobiales of the class Alphaproteobacteria.</title>
        <authorList>
            <person name="Cao J."/>
        </authorList>
    </citation>
    <scope>NUCLEOTIDE SEQUENCE [LARGE SCALE GENOMIC DNA]</scope>
    <source>
        <strain evidence="3 4">WS11</strain>
    </source>
</reference>
<feature type="transmembrane region" description="Helical" evidence="2">
    <location>
        <begin position="20"/>
        <end position="40"/>
    </location>
</feature>
<evidence type="ECO:0008006" key="5">
    <source>
        <dbReference type="Google" id="ProtNLM"/>
    </source>
</evidence>
<protein>
    <recommendedName>
        <fullName evidence="5">SH3 domain-containing protein</fullName>
    </recommendedName>
</protein>
<keyword evidence="2" id="KW-0472">Membrane</keyword>
<organism evidence="3 4">
    <name type="scientific">Georhizobium profundi</name>
    <dbReference type="NCBI Taxonomy" id="2341112"/>
    <lineage>
        <taxon>Bacteria</taxon>
        <taxon>Pseudomonadati</taxon>
        <taxon>Pseudomonadota</taxon>
        <taxon>Alphaproteobacteria</taxon>
        <taxon>Hyphomicrobiales</taxon>
        <taxon>Rhizobiaceae</taxon>
        <taxon>Georhizobium</taxon>
    </lineage>
</organism>
<evidence type="ECO:0000313" key="3">
    <source>
        <dbReference type="EMBL" id="AZN69965.1"/>
    </source>
</evidence>
<accession>A0A3Q8XKY4</accession>
<dbReference type="Gene3D" id="2.30.30.40">
    <property type="entry name" value="SH3 Domains"/>
    <property type="match status" value="1"/>
</dbReference>
<dbReference type="OrthoDB" id="8421932at2"/>
<proteinExistence type="predicted"/>
<keyword evidence="2" id="KW-0812">Transmembrane</keyword>
<dbReference type="AlphaFoldDB" id="A0A3Q8XKY4"/>
<keyword evidence="2" id="KW-1133">Transmembrane helix</keyword>
<evidence type="ECO:0000313" key="4">
    <source>
        <dbReference type="Proteomes" id="UP000268192"/>
    </source>
</evidence>
<feature type="region of interest" description="Disordered" evidence="1">
    <location>
        <begin position="75"/>
        <end position="130"/>
    </location>
</feature>
<keyword evidence="4" id="KW-1185">Reference proteome</keyword>
<sequence>MIKKYRFESEPEDRMSLRKIALWAAFPVGAALVLAGGIAVNMDRAQQTEPVVELAAVEEAPGATIMAATSVAKAERPVDSEASEVAETTPQPLAASDPRWGVEALATTDSSQSEETAFGAQGDADPLPAETADDLGAALAAATIDEKTTSAIDALQSDPAAEVVVAESEQEVAALEQAVAVRQDQLPDAAFVAEPNFAVAALDAQTGGVSGEGASGVATAGFLPGRTTEYVNFRTGPSNDAETISIVPGGTQLTGQPIDECVHFCAVEIDGRQGYIYKAFIDYAAPSVDTARSE</sequence>
<gene>
    <name evidence="3" type="ORF">D5400_00600</name>
</gene>
<dbReference type="KEGG" id="abaw:D5400_00600"/>
<evidence type="ECO:0000256" key="1">
    <source>
        <dbReference type="SAM" id="MobiDB-lite"/>
    </source>
</evidence>
<name>A0A3Q8XKY4_9HYPH</name>
<dbReference type="Proteomes" id="UP000268192">
    <property type="component" value="Chromosome"/>
</dbReference>
<evidence type="ECO:0000256" key="2">
    <source>
        <dbReference type="SAM" id="Phobius"/>
    </source>
</evidence>
<dbReference type="EMBL" id="CP032509">
    <property type="protein sequence ID" value="AZN69965.1"/>
    <property type="molecule type" value="Genomic_DNA"/>
</dbReference>
<dbReference type="RefSeq" id="WP_126006668.1">
    <property type="nucleotide sequence ID" value="NZ_CP032509.1"/>
</dbReference>